<organism evidence="2 3">
    <name type="scientific">Celeribacter ethanolicus</name>
    <dbReference type="NCBI Taxonomy" id="1758178"/>
    <lineage>
        <taxon>Bacteria</taxon>
        <taxon>Pseudomonadati</taxon>
        <taxon>Pseudomonadota</taxon>
        <taxon>Alphaproteobacteria</taxon>
        <taxon>Rhodobacterales</taxon>
        <taxon>Roseobacteraceae</taxon>
        <taxon>Celeribacter</taxon>
    </lineage>
</organism>
<dbReference type="RefSeq" id="WP_096805017.1">
    <property type="nucleotide sequence ID" value="NZ_CP022196.1"/>
</dbReference>
<dbReference type="EMBL" id="CP022196">
    <property type="protein sequence ID" value="ATG46842.1"/>
    <property type="molecule type" value="Genomic_DNA"/>
</dbReference>
<accession>A0A291G9W7</accession>
<keyword evidence="1" id="KW-1133">Transmembrane helix</keyword>
<dbReference type="KEGG" id="ceh:CEW89_04255"/>
<reference evidence="2 3" key="1">
    <citation type="submission" date="2017-06" db="EMBL/GenBank/DDBJ databases">
        <title>Celeribacter sp. TSPH2 complete genome sequence.</title>
        <authorList>
            <person name="Woo J.-H."/>
            <person name="Kim H.-S."/>
        </authorList>
    </citation>
    <scope>NUCLEOTIDE SEQUENCE [LARGE SCALE GENOMIC DNA]</scope>
    <source>
        <strain evidence="2 3">TSPH2</strain>
    </source>
</reference>
<keyword evidence="1" id="KW-0472">Membrane</keyword>
<proteinExistence type="predicted"/>
<evidence type="ECO:0000313" key="3">
    <source>
        <dbReference type="Proteomes" id="UP000217935"/>
    </source>
</evidence>
<keyword evidence="3" id="KW-1185">Reference proteome</keyword>
<gene>
    <name evidence="2" type="ORF">CEW89_04255</name>
</gene>
<dbReference type="AlphaFoldDB" id="A0A291G9W7"/>
<evidence type="ECO:0000313" key="2">
    <source>
        <dbReference type="EMBL" id="ATG46842.1"/>
    </source>
</evidence>
<feature type="transmembrane region" description="Helical" evidence="1">
    <location>
        <begin position="20"/>
        <end position="41"/>
    </location>
</feature>
<sequence>MRGQRLHPPELKIKLDSSLAIVNMVLLLIFFFLTTGSLIGAREFQVRLPETEDLPLDLLPKPLLIVGADGAMVLDGGPVVPGTLNARLIDDPVLHVLTDRDTRAFDLLDILAAERLVAVEIQLVTIHRTSEDAP</sequence>
<keyword evidence="1" id="KW-0812">Transmembrane</keyword>
<protein>
    <submittedName>
        <fullName evidence="2">Biopolymer transporter ExbD</fullName>
    </submittedName>
</protein>
<dbReference type="STRING" id="1758178.GCA_001550095_02691"/>
<name>A0A291G9W7_9RHOB</name>
<dbReference type="OrthoDB" id="7860253at2"/>
<evidence type="ECO:0000256" key="1">
    <source>
        <dbReference type="SAM" id="Phobius"/>
    </source>
</evidence>
<dbReference type="Proteomes" id="UP000217935">
    <property type="component" value="Chromosome"/>
</dbReference>